<evidence type="ECO:0000313" key="1">
    <source>
        <dbReference type="EMBL" id="ABO60598.1"/>
    </source>
</evidence>
<dbReference type="EMBL" id="CP000621">
    <property type="protein sequence ID" value="ABO60598.1"/>
    <property type="molecule type" value="Genomic_DNA"/>
</dbReference>
<geneLocation type="plasmid" evidence="1 2">
    <name>pBVIE05</name>
</geneLocation>
<dbReference type="HOGENOM" id="CLU_2178950_0_0_4"/>
<protein>
    <submittedName>
        <fullName evidence="1">Uncharacterized protein</fullName>
    </submittedName>
</protein>
<evidence type="ECO:0000313" key="2">
    <source>
        <dbReference type="Proteomes" id="UP000002287"/>
    </source>
</evidence>
<name>A4JWE5_BURVG</name>
<proteinExistence type="predicted"/>
<gene>
    <name evidence="1" type="ordered locus">Bcep1808_7728</name>
</gene>
<reference evidence="1 2" key="1">
    <citation type="submission" date="2007-03" db="EMBL/GenBank/DDBJ databases">
        <title>Complete sequence of plasmid pBVIE05 of Burkholderia vietnamiensis G4.</title>
        <authorList>
            <consortium name="US DOE Joint Genome Institute"/>
            <person name="Copeland A."/>
            <person name="Lucas S."/>
            <person name="Lapidus A."/>
            <person name="Barry K."/>
            <person name="Detter J.C."/>
            <person name="Glavina del Rio T."/>
            <person name="Hammon N."/>
            <person name="Israni S."/>
            <person name="Dalin E."/>
            <person name="Tice H."/>
            <person name="Pitluck S."/>
            <person name="Chain P."/>
            <person name="Malfatti S."/>
            <person name="Shin M."/>
            <person name="Vergez L."/>
            <person name="Schmutz J."/>
            <person name="Larimer F."/>
            <person name="Land M."/>
            <person name="Hauser L."/>
            <person name="Kyrpides N."/>
            <person name="Tiedje J."/>
            <person name="Richardson P."/>
        </authorList>
    </citation>
    <scope>NUCLEOTIDE SEQUENCE [LARGE SCALE GENOMIC DNA]</scope>
    <source>
        <strain evidence="2">G4 / LMG 22486</strain>
        <plasmid evidence="1 2">pBVIE05</plasmid>
    </source>
</reference>
<sequence>MSEVTQVHVERETLSVEVNIPGHEARTTTALFSHSKKQLIEREGGRCWISGATAEESGHPLEAHHYPTAKNDGIHDMPFPLWVAKRYGVEGYVFSSTTTIHHFEGDGHE</sequence>
<dbReference type="AlphaFoldDB" id="A4JWE5"/>
<keyword evidence="1" id="KW-0614">Plasmid</keyword>
<dbReference type="Proteomes" id="UP000002287">
    <property type="component" value="Plasmid pBVIE05"/>
</dbReference>
<accession>A4JWE5</accession>
<organism evidence="1 2">
    <name type="scientific">Burkholderia vietnamiensis (strain G4 / LMG 22486)</name>
    <name type="common">Burkholderia cepacia (strain R1808)</name>
    <dbReference type="NCBI Taxonomy" id="269482"/>
    <lineage>
        <taxon>Bacteria</taxon>
        <taxon>Pseudomonadati</taxon>
        <taxon>Pseudomonadota</taxon>
        <taxon>Betaproteobacteria</taxon>
        <taxon>Burkholderiales</taxon>
        <taxon>Burkholderiaceae</taxon>
        <taxon>Burkholderia</taxon>
        <taxon>Burkholderia cepacia complex</taxon>
    </lineage>
</organism>
<dbReference type="KEGG" id="bvi:Bcep1808_7728"/>